<comment type="caution">
    <text evidence="1">The sequence shown here is derived from an EMBL/GenBank/DDBJ whole genome shotgun (WGS) entry which is preliminary data.</text>
</comment>
<dbReference type="RefSeq" id="WP_190025774.1">
    <property type="nucleotide sequence ID" value="NZ_BMUU01000001.1"/>
</dbReference>
<reference evidence="2" key="1">
    <citation type="journal article" date="2019" name="Int. J. Syst. Evol. Microbiol.">
        <title>The Global Catalogue of Microorganisms (GCM) 10K type strain sequencing project: providing services to taxonomists for standard genome sequencing and annotation.</title>
        <authorList>
            <consortium name="The Broad Institute Genomics Platform"/>
            <consortium name="The Broad Institute Genome Sequencing Center for Infectious Disease"/>
            <person name="Wu L."/>
            <person name="Ma J."/>
        </authorList>
    </citation>
    <scope>NUCLEOTIDE SEQUENCE [LARGE SCALE GENOMIC DNA]</scope>
    <source>
        <strain evidence="2">JCM 4594</strain>
    </source>
</reference>
<keyword evidence="2" id="KW-1185">Reference proteome</keyword>
<evidence type="ECO:0000313" key="2">
    <source>
        <dbReference type="Proteomes" id="UP000600946"/>
    </source>
</evidence>
<name>A0ABQ2ZDH6_9ACTN</name>
<accession>A0ABQ2ZDH6</accession>
<gene>
    <name evidence="1" type="ORF">GCM10010326_00920</name>
</gene>
<protein>
    <submittedName>
        <fullName evidence="1">Uncharacterized protein</fullName>
    </submittedName>
</protein>
<dbReference type="Proteomes" id="UP000600946">
    <property type="component" value="Unassembled WGS sequence"/>
</dbReference>
<organism evidence="1 2">
    <name type="scientific">Streptomyces xanthochromogenes</name>
    <dbReference type="NCBI Taxonomy" id="67384"/>
    <lineage>
        <taxon>Bacteria</taxon>
        <taxon>Bacillati</taxon>
        <taxon>Actinomycetota</taxon>
        <taxon>Actinomycetes</taxon>
        <taxon>Kitasatosporales</taxon>
        <taxon>Streptomycetaceae</taxon>
        <taxon>Streptomyces</taxon>
    </lineage>
</organism>
<evidence type="ECO:0000313" key="1">
    <source>
        <dbReference type="EMBL" id="GGY13454.1"/>
    </source>
</evidence>
<dbReference type="GeneID" id="96288148"/>
<dbReference type="EMBL" id="BMUU01000001">
    <property type="protein sequence ID" value="GGY13454.1"/>
    <property type="molecule type" value="Genomic_DNA"/>
</dbReference>
<proteinExistence type="predicted"/>
<sequence length="182" mass="20207">MARHAKRRTFSIIPRGLVPHHPAERRERGAAWVRPLPERGFAVAGDVEPETDLLRRFLDAMRRQQAENCDGPVHTTVEAIQQTADYVLSRHLDEAHDGELGATLLTLQGHLSALAEVAEGQLDTGRLVVRKLIKQARTVADDECRPSRTSARHAAQTARALMDLLVREGCDTSVEAMEPVRV</sequence>